<dbReference type="SMART" id="SM00382">
    <property type="entry name" value="AAA"/>
    <property type="match status" value="1"/>
</dbReference>
<evidence type="ECO:0000313" key="11">
    <source>
        <dbReference type="EMBL" id="RCK49463.1"/>
    </source>
</evidence>
<dbReference type="InterPro" id="IPR011527">
    <property type="entry name" value="ABC1_TM_dom"/>
</dbReference>
<evidence type="ECO:0000256" key="4">
    <source>
        <dbReference type="ARBA" id="ARBA00022840"/>
    </source>
</evidence>
<evidence type="ECO:0000256" key="2">
    <source>
        <dbReference type="ARBA" id="ARBA00022692"/>
    </source>
</evidence>
<evidence type="ECO:0000256" key="5">
    <source>
        <dbReference type="ARBA" id="ARBA00022989"/>
    </source>
</evidence>
<dbReference type="Gene3D" id="3.40.50.300">
    <property type="entry name" value="P-loop containing nucleotide triphosphate hydrolases"/>
    <property type="match status" value="1"/>
</dbReference>
<dbReference type="GO" id="GO:0030253">
    <property type="term" value="P:protein secretion by the type I secretion system"/>
    <property type="evidence" value="ECO:0007669"/>
    <property type="project" value="InterPro"/>
</dbReference>
<evidence type="ECO:0000256" key="6">
    <source>
        <dbReference type="ARBA" id="ARBA00023136"/>
    </source>
</evidence>
<keyword evidence="3" id="KW-0547">Nucleotide-binding</keyword>
<dbReference type="PANTHER" id="PTHR43394:SF1">
    <property type="entry name" value="ATP-BINDING CASSETTE SUB-FAMILY B MEMBER 10, MITOCHONDRIAL"/>
    <property type="match status" value="1"/>
</dbReference>
<dbReference type="Pfam" id="PF00005">
    <property type="entry name" value="ABC_tran"/>
    <property type="match status" value="1"/>
</dbReference>
<dbReference type="PROSITE" id="PS50929">
    <property type="entry name" value="ABC_TM1F"/>
    <property type="match status" value="1"/>
</dbReference>
<evidence type="ECO:0000259" key="10">
    <source>
        <dbReference type="PROSITE" id="PS50929"/>
    </source>
</evidence>
<dbReference type="InterPro" id="IPR003439">
    <property type="entry name" value="ABC_transporter-like_ATP-bd"/>
</dbReference>
<dbReference type="EMBL" id="JPWI01000001">
    <property type="protein sequence ID" value="RCK49463.1"/>
    <property type="molecule type" value="Genomic_DNA"/>
</dbReference>
<dbReference type="GO" id="GO:0030256">
    <property type="term" value="C:type I protein secretion system complex"/>
    <property type="evidence" value="ECO:0007669"/>
    <property type="project" value="InterPro"/>
</dbReference>
<name>A0A367X715_9PROT</name>
<dbReference type="GO" id="GO:0005524">
    <property type="term" value="F:ATP binding"/>
    <property type="evidence" value="ECO:0007669"/>
    <property type="project" value="UniProtKB-KW"/>
</dbReference>
<dbReference type="Proteomes" id="UP000252255">
    <property type="component" value="Unassembled WGS sequence"/>
</dbReference>
<dbReference type="GO" id="GO:0016887">
    <property type="term" value="F:ATP hydrolysis activity"/>
    <property type="evidence" value="ECO:0007669"/>
    <property type="project" value="InterPro"/>
</dbReference>
<comment type="caution">
    <text evidence="11">The sequence shown here is derived from an EMBL/GenBank/DDBJ whole genome shotgun (WGS) entry which is preliminary data.</text>
</comment>
<feature type="transmembrane region" description="Helical" evidence="8">
    <location>
        <begin position="166"/>
        <end position="184"/>
    </location>
</feature>
<dbReference type="SUPFAM" id="SSF90123">
    <property type="entry name" value="ABC transporter transmembrane region"/>
    <property type="match status" value="1"/>
</dbReference>
<dbReference type="InterPro" id="IPR017871">
    <property type="entry name" value="ABC_transporter-like_CS"/>
</dbReference>
<dbReference type="NCBIfam" id="TIGR01842">
    <property type="entry name" value="type_I_sec_PrtD"/>
    <property type="match status" value="1"/>
</dbReference>
<evidence type="ECO:0000256" key="8">
    <source>
        <dbReference type="SAM" id="Phobius"/>
    </source>
</evidence>
<dbReference type="Gene3D" id="1.20.1560.10">
    <property type="entry name" value="ABC transporter type 1, transmembrane domain"/>
    <property type="match status" value="1"/>
</dbReference>
<dbReference type="RefSeq" id="WP_114096713.1">
    <property type="nucleotide sequence ID" value="NZ_JPWI01000001.1"/>
</dbReference>
<dbReference type="PANTHER" id="PTHR43394">
    <property type="entry name" value="ATP-DEPENDENT PERMEASE MDL1, MITOCHONDRIAL"/>
    <property type="match status" value="1"/>
</dbReference>
<feature type="transmembrane region" description="Helical" evidence="8">
    <location>
        <begin position="263"/>
        <end position="289"/>
    </location>
</feature>
<evidence type="ECO:0000313" key="12">
    <source>
        <dbReference type="Proteomes" id="UP000252255"/>
    </source>
</evidence>
<accession>A0A367X715</accession>
<feature type="region of interest" description="Disordered" evidence="7">
    <location>
        <begin position="657"/>
        <end position="848"/>
    </location>
</feature>
<feature type="domain" description="ABC transporter" evidence="9">
    <location>
        <begin position="340"/>
        <end position="575"/>
    </location>
</feature>
<dbReference type="GO" id="GO:0005886">
    <property type="term" value="C:plasma membrane"/>
    <property type="evidence" value="ECO:0007669"/>
    <property type="project" value="UniProtKB-SubCell"/>
</dbReference>
<dbReference type="InterPro" id="IPR027417">
    <property type="entry name" value="P-loop_NTPase"/>
</dbReference>
<reference evidence="11 12" key="1">
    <citation type="submission" date="2014-07" db="EMBL/GenBank/DDBJ databases">
        <title>Draft genome sequence of Thalassospira profundimaris PR54-5.</title>
        <authorList>
            <person name="Lai Q."/>
            <person name="Shao Z."/>
        </authorList>
    </citation>
    <scope>NUCLEOTIDE SEQUENCE [LARGE SCALE GENOMIC DNA]</scope>
    <source>
        <strain evidence="11 12">PR54-5</strain>
    </source>
</reference>
<sequence length="848" mass="91790">MGLFDKIRPTRKADAGREGDRTPLERLFWRSIALVGGFSMVINMLNMVIPIYSMQVFDRVLSSRSVDTLALLTVGIGLVLLFIASMEQLRSRVLIRVGTALDLRLGGDLFAHVVQQSARGAPMRQRPLRDLYGLRGFLTGSGPFALIDFMWAPVYIGVVFIFDTRLGLVACGGAVLLIAIAIANEAAAKISVDRSEESQNRGIAQEETYVRNAEAMEAMGMTQSARQRWQADQSDSLYWEGQASRRVGTSTTLSHFIRLAMQVCFIGVGAYLVLSESITIGIMVASMILGMRGLAPFDGAVNAWRSWNAARNSFERLNKILLEKRPTVPAPMPRGRGMAVSVDRLVFAPPNSRNVLFKGFSFKAGPGQIISIAGFNGVGKTALLKLIMGIWLPGSGSVKLDDVEASRADRSEIGAQIGYLAQNPFLFPGTIAENIARLGNAEMRDIIQAAELAGAHQFILDLPDGYDTRVDRGGRNLSGGQRQLIALAAALFSRPRMLLLDEPTTALDDIGVQHISNLIDVLRRNGITTFIVSHERAILARADAILALADGQIQVVPVKAQAQPGKPAVQTEDIARGLPPMRRSSDLPDPLADAAPVQAAALQDGQMRITPKQIEVPNPDAPRPIVEKNSAAGQHPASAMDKLGLEEPEMPEIEDFGGRSEVGSGRAQEAKQAAGIKPEMKPQPTPGGTMMTMRPVMPKADKPAKAGLEKKSVSWTDEAKPEAAEVPKTTRPPEAKVPEAKVPEGKGRPRRQETAKPKAARPDTANRKAAAPKRKMTEAEAIARAREEAAMRMRKVREDAERAAAERAAARRARVTENPAGDTPDAPRRGRPQLRVVEGSAKRRQGGA</sequence>
<keyword evidence="4" id="KW-0067">ATP-binding</keyword>
<evidence type="ECO:0000259" key="9">
    <source>
        <dbReference type="PROSITE" id="PS50893"/>
    </source>
</evidence>
<gene>
    <name evidence="11" type="ORF">TH30_03900</name>
</gene>
<feature type="compositionally biased region" description="Basic and acidic residues" evidence="7">
    <location>
        <begin position="775"/>
        <end position="809"/>
    </location>
</feature>
<proteinExistence type="predicted"/>
<dbReference type="PROSITE" id="PS00211">
    <property type="entry name" value="ABC_TRANSPORTER_1"/>
    <property type="match status" value="1"/>
</dbReference>
<evidence type="ECO:0000256" key="3">
    <source>
        <dbReference type="ARBA" id="ARBA00022741"/>
    </source>
</evidence>
<feature type="domain" description="ABC transmembrane type-1" evidence="10">
    <location>
        <begin position="33"/>
        <end position="309"/>
    </location>
</feature>
<dbReference type="InterPro" id="IPR010128">
    <property type="entry name" value="ATPase_T1SS_PrtD-like"/>
</dbReference>
<dbReference type="SUPFAM" id="SSF52540">
    <property type="entry name" value="P-loop containing nucleoside triphosphate hydrolases"/>
    <property type="match status" value="1"/>
</dbReference>
<dbReference type="OrthoDB" id="9808328at2"/>
<feature type="compositionally biased region" description="Basic and acidic residues" evidence="7">
    <location>
        <begin position="699"/>
        <end position="725"/>
    </location>
</feature>
<dbReference type="PROSITE" id="PS50893">
    <property type="entry name" value="ABC_TRANSPORTER_2"/>
    <property type="match status" value="1"/>
</dbReference>
<dbReference type="Pfam" id="PF00664">
    <property type="entry name" value="ABC_membrane"/>
    <property type="match status" value="1"/>
</dbReference>
<dbReference type="GO" id="GO:0015421">
    <property type="term" value="F:ABC-type oligopeptide transporter activity"/>
    <property type="evidence" value="ECO:0007669"/>
    <property type="project" value="TreeGrafter"/>
</dbReference>
<evidence type="ECO:0000256" key="7">
    <source>
        <dbReference type="SAM" id="MobiDB-lite"/>
    </source>
</evidence>
<feature type="transmembrane region" description="Helical" evidence="8">
    <location>
        <begin position="69"/>
        <end position="86"/>
    </location>
</feature>
<keyword evidence="5 8" id="KW-1133">Transmembrane helix</keyword>
<feature type="transmembrane region" description="Helical" evidence="8">
    <location>
        <begin position="132"/>
        <end position="154"/>
    </location>
</feature>
<dbReference type="InterPro" id="IPR003593">
    <property type="entry name" value="AAA+_ATPase"/>
</dbReference>
<dbReference type="InterPro" id="IPR039421">
    <property type="entry name" value="Type_1_exporter"/>
</dbReference>
<keyword evidence="6 8" id="KW-0472">Membrane</keyword>
<dbReference type="AlphaFoldDB" id="A0A367X715"/>
<comment type="subcellular location">
    <subcellularLocation>
        <location evidence="1">Cell membrane</location>
        <topology evidence="1">Multi-pass membrane protein</topology>
    </subcellularLocation>
</comment>
<protein>
    <submittedName>
        <fullName evidence="11">Peptidase</fullName>
    </submittedName>
</protein>
<dbReference type="InterPro" id="IPR036640">
    <property type="entry name" value="ABC1_TM_sf"/>
</dbReference>
<feature type="compositionally biased region" description="Basic and acidic residues" evidence="7">
    <location>
        <begin position="731"/>
        <end position="766"/>
    </location>
</feature>
<evidence type="ECO:0000256" key="1">
    <source>
        <dbReference type="ARBA" id="ARBA00004651"/>
    </source>
</evidence>
<organism evidence="11 12">
    <name type="scientific">Thalassospira profundimaris</name>
    <dbReference type="NCBI Taxonomy" id="502049"/>
    <lineage>
        <taxon>Bacteria</taxon>
        <taxon>Pseudomonadati</taxon>
        <taxon>Pseudomonadota</taxon>
        <taxon>Alphaproteobacteria</taxon>
        <taxon>Rhodospirillales</taxon>
        <taxon>Thalassospiraceae</taxon>
        <taxon>Thalassospira</taxon>
    </lineage>
</organism>
<feature type="transmembrane region" description="Helical" evidence="8">
    <location>
        <begin position="27"/>
        <end position="49"/>
    </location>
</feature>
<keyword evidence="2 8" id="KW-0812">Transmembrane</keyword>